<dbReference type="AlphaFoldDB" id="A0A8H5ZLV8"/>
<evidence type="ECO:0000313" key="1">
    <source>
        <dbReference type="EMBL" id="KAF5850475.1"/>
    </source>
</evidence>
<dbReference type="EMBL" id="WNKQ01000007">
    <property type="protein sequence ID" value="KAF5850475.1"/>
    <property type="molecule type" value="Genomic_DNA"/>
</dbReference>
<name>A0A8H5ZLV8_COCSA</name>
<dbReference type="Proteomes" id="UP000624244">
    <property type="component" value="Unassembled WGS sequence"/>
</dbReference>
<evidence type="ECO:0000313" key="2">
    <source>
        <dbReference type="Proteomes" id="UP000624244"/>
    </source>
</evidence>
<comment type="caution">
    <text evidence="1">The sequence shown here is derived from an EMBL/GenBank/DDBJ whole genome shotgun (WGS) entry which is preliminary data.</text>
</comment>
<organism evidence="1 2">
    <name type="scientific">Cochliobolus sativus</name>
    <name type="common">Common root rot and spot blotch fungus</name>
    <name type="synonym">Bipolaris sorokiniana</name>
    <dbReference type="NCBI Taxonomy" id="45130"/>
    <lineage>
        <taxon>Eukaryota</taxon>
        <taxon>Fungi</taxon>
        <taxon>Dikarya</taxon>
        <taxon>Ascomycota</taxon>
        <taxon>Pezizomycotina</taxon>
        <taxon>Dothideomycetes</taxon>
        <taxon>Pleosporomycetidae</taxon>
        <taxon>Pleosporales</taxon>
        <taxon>Pleosporineae</taxon>
        <taxon>Pleosporaceae</taxon>
        <taxon>Bipolaris</taxon>
    </lineage>
</organism>
<accession>A0A8H5ZLV8</accession>
<dbReference type="InterPro" id="IPR027417">
    <property type="entry name" value="P-loop_NTPase"/>
</dbReference>
<dbReference type="Gene3D" id="3.40.50.300">
    <property type="entry name" value="P-loop containing nucleotide triphosphate hydrolases"/>
    <property type="match status" value="1"/>
</dbReference>
<dbReference type="SUPFAM" id="SSF52540">
    <property type="entry name" value="P-loop containing nucleoside triphosphate hydrolases"/>
    <property type="match status" value="1"/>
</dbReference>
<protein>
    <submittedName>
        <fullName evidence="1">Uncharacterized protein</fullName>
    </submittedName>
</protein>
<reference evidence="1" key="1">
    <citation type="submission" date="2019-11" db="EMBL/GenBank/DDBJ databases">
        <title>Bipolaris sorokiniana Genome sequencing.</title>
        <authorList>
            <person name="Wang H."/>
        </authorList>
    </citation>
    <scope>NUCLEOTIDE SEQUENCE</scope>
</reference>
<sequence length="98" mass="11342">MIAEDFDKSGERTLSVLTKPDLEKKRPLTLGYYVVRSRSTDDEHAFNLSKAESMFLNTPWNILPKYRLGAMALKARLTELLGQITRKEFPELLKDVRQ</sequence>
<gene>
    <name evidence="1" type="ORF">GGP41_002697</name>
</gene>
<proteinExistence type="predicted"/>